<sequence length="31" mass="3358">MNRRQLTLVGILLLCLMPIIGAAAPRLSLPI</sequence>
<comment type="caution">
    <text evidence="1">The sequence shown here is derived from an EMBL/GenBank/DDBJ whole genome shotgun (WGS) entry which is preliminary data.</text>
</comment>
<gene>
    <name evidence="1" type="ORF">EDD52_103312</name>
</gene>
<organism evidence="1 2">
    <name type="scientific">Primorskyibacter sedentarius</name>
    <dbReference type="NCBI Taxonomy" id="745311"/>
    <lineage>
        <taxon>Bacteria</taxon>
        <taxon>Pseudomonadati</taxon>
        <taxon>Pseudomonadota</taxon>
        <taxon>Alphaproteobacteria</taxon>
        <taxon>Rhodobacterales</taxon>
        <taxon>Roseobacteraceae</taxon>
        <taxon>Primorskyibacter</taxon>
    </lineage>
</organism>
<evidence type="ECO:0000313" key="1">
    <source>
        <dbReference type="EMBL" id="TCS65893.1"/>
    </source>
</evidence>
<evidence type="ECO:0000313" key="2">
    <source>
        <dbReference type="Proteomes" id="UP000295696"/>
    </source>
</evidence>
<name>A0A4R3JKK3_9RHOB</name>
<keyword evidence="2" id="KW-1185">Reference proteome</keyword>
<accession>A0A4R3JKK3</accession>
<protein>
    <submittedName>
        <fullName evidence="1">Uncharacterized protein</fullName>
    </submittedName>
</protein>
<dbReference type="AlphaFoldDB" id="A0A4R3JKK3"/>
<dbReference type="Proteomes" id="UP000295696">
    <property type="component" value="Unassembled WGS sequence"/>
</dbReference>
<proteinExistence type="predicted"/>
<reference evidence="1 2" key="1">
    <citation type="submission" date="2019-03" db="EMBL/GenBank/DDBJ databases">
        <title>Genomic Encyclopedia of Type Strains, Phase IV (KMG-IV): sequencing the most valuable type-strain genomes for metagenomic binning, comparative biology and taxonomic classification.</title>
        <authorList>
            <person name="Goeker M."/>
        </authorList>
    </citation>
    <scope>NUCLEOTIDE SEQUENCE [LARGE SCALE GENOMIC DNA]</scope>
    <source>
        <strain evidence="1 2">DSM 104836</strain>
    </source>
</reference>
<dbReference type="EMBL" id="SLZU01000003">
    <property type="protein sequence ID" value="TCS65893.1"/>
    <property type="molecule type" value="Genomic_DNA"/>
</dbReference>